<dbReference type="InterPro" id="IPR041581">
    <property type="entry name" value="Glyoxalase_6"/>
</dbReference>
<dbReference type="PANTHER" id="PTHR35908">
    <property type="entry name" value="HYPOTHETICAL FUSION PROTEIN"/>
    <property type="match status" value="1"/>
</dbReference>
<keyword evidence="3" id="KW-1185">Reference proteome</keyword>
<evidence type="ECO:0000313" key="3">
    <source>
        <dbReference type="Proteomes" id="UP000293638"/>
    </source>
</evidence>
<dbReference type="AlphaFoldDB" id="A0A4Q7NTG8"/>
<dbReference type="SUPFAM" id="SSF54593">
    <property type="entry name" value="Glyoxalase/Bleomycin resistance protein/Dihydroxybiphenyl dioxygenase"/>
    <property type="match status" value="2"/>
</dbReference>
<dbReference type="InterPro" id="IPR037523">
    <property type="entry name" value="VOC_core"/>
</dbReference>
<gene>
    <name evidence="2" type="ORF">EV189_1881</name>
</gene>
<reference evidence="2 3" key="1">
    <citation type="submission" date="2019-02" db="EMBL/GenBank/DDBJ databases">
        <title>Genomic Encyclopedia of Type Strains, Phase IV (KMG-IV): sequencing the most valuable type-strain genomes for metagenomic binning, comparative biology and taxonomic classification.</title>
        <authorList>
            <person name="Goeker M."/>
        </authorList>
    </citation>
    <scope>NUCLEOTIDE SEQUENCE [LARGE SCALE GENOMIC DNA]</scope>
    <source>
        <strain evidence="2 3">DSM 45622</strain>
    </source>
</reference>
<dbReference type="EMBL" id="SGXD01000002">
    <property type="protein sequence ID" value="RZS90098.1"/>
    <property type="molecule type" value="Genomic_DNA"/>
</dbReference>
<proteinExistence type="predicted"/>
<evidence type="ECO:0000313" key="2">
    <source>
        <dbReference type="EMBL" id="RZS90098.1"/>
    </source>
</evidence>
<dbReference type="PROSITE" id="PS51819">
    <property type="entry name" value="VOC"/>
    <property type="match status" value="1"/>
</dbReference>
<name>A0A4Q7NTG8_9ACTN</name>
<dbReference type="Pfam" id="PF18029">
    <property type="entry name" value="Glyoxalase_6"/>
    <property type="match status" value="2"/>
</dbReference>
<dbReference type="Proteomes" id="UP000293638">
    <property type="component" value="Unassembled WGS sequence"/>
</dbReference>
<protein>
    <recommendedName>
        <fullName evidence="1">VOC domain-containing protein</fullName>
    </recommendedName>
</protein>
<dbReference type="PANTHER" id="PTHR35908:SF1">
    <property type="entry name" value="CONSERVED PROTEIN"/>
    <property type="match status" value="1"/>
</dbReference>
<feature type="domain" description="VOC" evidence="1">
    <location>
        <begin position="120"/>
        <end position="228"/>
    </location>
</feature>
<accession>A0A4Q7NTG8</accession>
<sequence>MLARMSDATARWKGLVLDAADTDVAMGFWGPVLGLTGEHTGGPDGVMRGGASERTVWVNAVPEPKTVKNRVHLDLVADDIDAYVRLGARVAPGYAAAQEWSVLQDPEGNEFCVFPPGPARPSAIVVDSPRPEEIAAWWADVLGAEASAAPDGTRRWLTHVDGLPWDTWKFVGVDDPKVVKNRWHWDVTAPALEPLLERGASVVRAQDDEIRWHVLADPDGNEFCVFLP</sequence>
<evidence type="ECO:0000259" key="1">
    <source>
        <dbReference type="PROSITE" id="PS51819"/>
    </source>
</evidence>
<comment type="caution">
    <text evidence="2">The sequence shown here is derived from an EMBL/GenBank/DDBJ whole genome shotgun (WGS) entry which is preliminary data.</text>
</comment>
<organism evidence="2 3">
    <name type="scientific">Motilibacter rhizosphaerae</name>
    <dbReference type="NCBI Taxonomy" id="598652"/>
    <lineage>
        <taxon>Bacteria</taxon>
        <taxon>Bacillati</taxon>
        <taxon>Actinomycetota</taxon>
        <taxon>Actinomycetes</taxon>
        <taxon>Motilibacterales</taxon>
        <taxon>Motilibacteraceae</taxon>
        <taxon>Motilibacter</taxon>
    </lineage>
</organism>
<dbReference type="InterPro" id="IPR029068">
    <property type="entry name" value="Glyas_Bleomycin-R_OHBP_Dase"/>
</dbReference>
<dbReference type="Gene3D" id="3.10.180.10">
    <property type="entry name" value="2,3-Dihydroxybiphenyl 1,2-Dioxygenase, domain 1"/>
    <property type="match status" value="2"/>
</dbReference>